<feature type="signal peptide" evidence="2">
    <location>
        <begin position="1"/>
        <end position="27"/>
    </location>
</feature>
<dbReference type="AlphaFoldDB" id="A0A834ZW77"/>
<proteinExistence type="predicted"/>
<dbReference type="OrthoDB" id="603213at2759"/>
<keyword evidence="4" id="KW-1185">Reference proteome</keyword>
<dbReference type="PANTHER" id="PTHR33184">
    <property type="entry name" value="PROTEIN TAPETUM DETERMINANT 1-LIKE-RELATED"/>
    <property type="match status" value="1"/>
</dbReference>
<dbReference type="EMBL" id="JACEFO010003296">
    <property type="protein sequence ID" value="KAF8642041.1"/>
    <property type="molecule type" value="Genomic_DNA"/>
</dbReference>
<dbReference type="Proteomes" id="UP000636709">
    <property type="component" value="Unassembled WGS sequence"/>
</dbReference>
<organism evidence="3 4">
    <name type="scientific">Digitaria exilis</name>
    <dbReference type="NCBI Taxonomy" id="1010633"/>
    <lineage>
        <taxon>Eukaryota</taxon>
        <taxon>Viridiplantae</taxon>
        <taxon>Streptophyta</taxon>
        <taxon>Embryophyta</taxon>
        <taxon>Tracheophyta</taxon>
        <taxon>Spermatophyta</taxon>
        <taxon>Magnoliopsida</taxon>
        <taxon>Liliopsida</taxon>
        <taxon>Poales</taxon>
        <taxon>Poaceae</taxon>
        <taxon>PACMAD clade</taxon>
        <taxon>Panicoideae</taxon>
        <taxon>Panicodae</taxon>
        <taxon>Paniceae</taxon>
        <taxon>Anthephorinae</taxon>
        <taxon>Digitaria</taxon>
    </lineage>
</organism>
<keyword evidence="1 2" id="KW-0732">Signal</keyword>
<dbReference type="Pfam" id="PF24068">
    <property type="entry name" value="TPD1_C"/>
    <property type="match status" value="1"/>
</dbReference>
<comment type="caution">
    <text evidence="3">The sequence shown here is derived from an EMBL/GenBank/DDBJ whole genome shotgun (WGS) entry which is preliminary data.</text>
</comment>
<feature type="chain" id="PRO_5032381545" evidence="2">
    <location>
        <begin position="28"/>
        <end position="137"/>
    </location>
</feature>
<evidence type="ECO:0000256" key="1">
    <source>
        <dbReference type="ARBA" id="ARBA00022729"/>
    </source>
</evidence>
<sequence length="137" mass="15114">MAQFVMNLLVPALLLVVMVQGRPGARALERCAPVSVEVLQTSNGEKVGPDPVFEVLVRNRCECPVRGVLLHAEGFTSSAPVDPNLFRREGSEYLLGDGSLIPKRGEVRFRYAWDRAFDINPVALQEDCSGVHEFTMS</sequence>
<dbReference type="InterPro" id="IPR040361">
    <property type="entry name" value="TPD1"/>
</dbReference>
<evidence type="ECO:0000313" key="4">
    <source>
        <dbReference type="Proteomes" id="UP000636709"/>
    </source>
</evidence>
<dbReference type="PANTHER" id="PTHR33184:SF39">
    <property type="match status" value="1"/>
</dbReference>
<evidence type="ECO:0000313" key="3">
    <source>
        <dbReference type="EMBL" id="KAF8642041.1"/>
    </source>
</evidence>
<name>A0A834ZW77_9POAL</name>
<gene>
    <name evidence="3" type="ORF">HU200_067498</name>
</gene>
<dbReference type="GO" id="GO:0001709">
    <property type="term" value="P:cell fate determination"/>
    <property type="evidence" value="ECO:0007669"/>
    <property type="project" value="TreeGrafter"/>
</dbReference>
<evidence type="ECO:0000256" key="2">
    <source>
        <dbReference type="SAM" id="SignalP"/>
    </source>
</evidence>
<reference evidence="3" key="1">
    <citation type="submission" date="2020-07" db="EMBL/GenBank/DDBJ databases">
        <title>Genome sequence and genetic diversity analysis of an under-domesticated orphan crop, white fonio (Digitaria exilis).</title>
        <authorList>
            <person name="Bennetzen J.L."/>
            <person name="Chen S."/>
            <person name="Ma X."/>
            <person name="Wang X."/>
            <person name="Yssel A.E.J."/>
            <person name="Chaluvadi S.R."/>
            <person name="Johnson M."/>
            <person name="Gangashetty P."/>
            <person name="Hamidou F."/>
            <person name="Sanogo M.D."/>
            <person name="Zwaenepoel A."/>
            <person name="Wallace J."/>
            <person name="Van De Peer Y."/>
            <person name="Van Deynze A."/>
        </authorList>
    </citation>
    <scope>NUCLEOTIDE SEQUENCE</scope>
    <source>
        <tissue evidence="3">Leaves</tissue>
    </source>
</reference>
<protein>
    <submittedName>
        <fullName evidence="3">Uncharacterized protein</fullName>
    </submittedName>
</protein>
<accession>A0A834ZW77</accession>